<gene>
    <name evidence="1" type="ordered locus">Bcen_5277</name>
</gene>
<evidence type="ECO:0000313" key="1">
    <source>
        <dbReference type="EMBL" id="ABF80151.1"/>
    </source>
</evidence>
<sequence>MSRHRRPRILRRQRSLCQEHIMTIPTLEYRGRELRVYSQMLFPPFGDPHAPGPKRFGSIVRIDTIPSTSATAPRYSTIFEHGAPQTAALALDLAMQFGKDIVDGRIAPTAI</sequence>
<organism evidence="1">
    <name type="scientific">Burkholderia orbicola (strain AU 1054)</name>
    <dbReference type="NCBI Taxonomy" id="331271"/>
    <lineage>
        <taxon>Bacteria</taxon>
        <taxon>Pseudomonadati</taxon>
        <taxon>Pseudomonadota</taxon>
        <taxon>Betaproteobacteria</taxon>
        <taxon>Burkholderiales</taxon>
        <taxon>Burkholderiaceae</taxon>
        <taxon>Burkholderia</taxon>
        <taxon>Burkholderia cepacia complex</taxon>
        <taxon>Burkholderia orbicola</taxon>
    </lineage>
</organism>
<reference evidence="1" key="1">
    <citation type="submission" date="2006-05" db="EMBL/GenBank/DDBJ databases">
        <title>Complete sequence of chromosome 2 of Burkholderia cenocepacia AU 1054.</title>
        <authorList>
            <consortium name="US DOE Joint Genome Institute"/>
            <person name="Copeland A."/>
            <person name="Lucas S."/>
            <person name="Lapidus A."/>
            <person name="Barry K."/>
            <person name="Detter J.C."/>
            <person name="Glavina del Rio T."/>
            <person name="Hammon N."/>
            <person name="Israni S."/>
            <person name="Dalin E."/>
            <person name="Tice H."/>
            <person name="Pitluck S."/>
            <person name="Chain P."/>
            <person name="Malfatti S."/>
            <person name="Shin M."/>
            <person name="Vergez L."/>
            <person name="Schmutz J."/>
            <person name="Larimer F."/>
            <person name="Land M."/>
            <person name="Hauser L."/>
            <person name="Kyrpides N."/>
            <person name="Lykidis A."/>
            <person name="LiPuma J.J."/>
            <person name="Konstantinidis K."/>
            <person name="Tiedje J.M."/>
            <person name="Richardson P."/>
        </authorList>
    </citation>
    <scope>NUCLEOTIDE SEQUENCE [LARGE SCALE GENOMIC DNA]</scope>
    <source>
        <strain evidence="1">AU 1054</strain>
    </source>
</reference>
<name>A0A0H2Y050_BURO1</name>
<dbReference type="AlphaFoldDB" id="A0A0H2Y050"/>
<accession>A0A0H2Y050</accession>
<dbReference type="EMBL" id="CP000379">
    <property type="protein sequence ID" value="ABF80151.1"/>
    <property type="molecule type" value="Genomic_DNA"/>
</dbReference>
<proteinExistence type="predicted"/>
<dbReference type="HOGENOM" id="CLU_188194_0_0_4"/>
<protein>
    <submittedName>
        <fullName evidence="1">Uncharacterized protein</fullName>
    </submittedName>
</protein>